<dbReference type="RefSeq" id="WP_093419001.1">
    <property type="nucleotide sequence ID" value="NZ_FOZX01000005.1"/>
</dbReference>
<dbReference type="InterPro" id="IPR016181">
    <property type="entry name" value="Acyl_CoA_acyltransferase"/>
</dbReference>
<feature type="domain" description="N-acetyltransferase" evidence="1">
    <location>
        <begin position="38"/>
        <end position="177"/>
    </location>
</feature>
<sequence>MSTTRPWPQAAPLATARLYLEPLRVSHAGEAAAVFDDVRLHRWTGGRPRTREELEATYRRRSVGCSPDGRRGWLNWMLRRRSDQRLLGTVQATLSRTGPSATVAELAWVIATDHQRHGYAREAATGVVAWLRARGIVELRAHIHPCHDASQAVARALGLRPTDVVADGEVLWRAVVG</sequence>
<protein>
    <submittedName>
        <fullName evidence="2">Protein N-acetyltransferase, RimJ/RimL family</fullName>
    </submittedName>
</protein>
<dbReference type="GO" id="GO:0008999">
    <property type="term" value="F:protein-N-terminal-alanine acetyltransferase activity"/>
    <property type="evidence" value="ECO:0007669"/>
    <property type="project" value="TreeGrafter"/>
</dbReference>
<accession>A0A1I6SW15</accession>
<dbReference type="OrthoDB" id="4403558at2"/>
<evidence type="ECO:0000313" key="3">
    <source>
        <dbReference type="Proteomes" id="UP000198852"/>
    </source>
</evidence>
<dbReference type="SUPFAM" id="SSF55729">
    <property type="entry name" value="Acyl-CoA N-acyltransferases (Nat)"/>
    <property type="match status" value="1"/>
</dbReference>
<dbReference type="PANTHER" id="PTHR43441">
    <property type="entry name" value="RIBOSOMAL-PROTEIN-SERINE ACETYLTRANSFERASE"/>
    <property type="match status" value="1"/>
</dbReference>
<dbReference type="PROSITE" id="PS51186">
    <property type="entry name" value="GNAT"/>
    <property type="match status" value="1"/>
</dbReference>
<reference evidence="3" key="1">
    <citation type="submission" date="2016-10" db="EMBL/GenBank/DDBJ databases">
        <authorList>
            <person name="Varghese N."/>
            <person name="Submissions S."/>
        </authorList>
    </citation>
    <scope>NUCLEOTIDE SEQUENCE [LARGE SCALE GENOMIC DNA]</scope>
    <source>
        <strain evidence="3">DSM 44771</strain>
    </source>
</reference>
<dbReference type="STRING" id="95161.SAMN05660874_03477"/>
<name>A0A1I6SW15_9PSEU</name>
<dbReference type="AlphaFoldDB" id="A0A1I6SW15"/>
<dbReference type="GO" id="GO:1990189">
    <property type="term" value="F:protein N-terminal-serine acetyltransferase activity"/>
    <property type="evidence" value="ECO:0007669"/>
    <property type="project" value="TreeGrafter"/>
</dbReference>
<dbReference type="GO" id="GO:0005737">
    <property type="term" value="C:cytoplasm"/>
    <property type="evidence" value="ECO:0007669"/>
    <property type="project" value="TreeGrafter"/>
</dbReference>
<dbReference type="InterPro" id="IPR000182">
    <property type="entry name" value="GNAT_dom"/>
</dbReference>
<dbReference type="Pfam" id="PF13302">
    <property type="entry name" value="Acetyltransf_3"/>
    <property type="match status" value="1"/>
</dbReference>
<gene>
    <name evidence="2" type="ORF">SAMN05660874_03477</name>
</gene>
<keyword evidence="3" id="KW-1185">Reference proteome</keyword>
<dbReference type="InterPro" id="IPR051908">
    <property type="entry name" value="Ribosomal_N-acetyltransferase"/>
</dbReference>
<dbReference type="EMBL" id="FOZX01000005">
    <property type="protein sequence ID" value="SFS81063.1"/>
    <property type="molecule type" value="Genomic_DNA"/>
</dbReference>
<evidence type="ECO:0000259" key="1">
    <source>
        <dbReference type="PROSITE" id="PS51186"/>
    </source>
</evidence>
<evidence type="ECO:0000313" key="2">
    <source>
        <dbReference type="EMBL" id="SFS81063.1"/>
    </source>
</evidence>
<dbReference type="Gene3D" id="3.40.630.30">
    <property type="match status" value="1"/>
</dbReference>
<organism evidence="2 3">
    <name type="scientific">Saccharopolyspora flava</name>
    <dbReference type="NCBI Taxonomy" id="95161"/>
    <lineage>
        <taxon>Bacteria</taxon>
        <taxon>Bacillati</taxon>
        <taxon>Actinomycetota</taxon>
        <taxon>Actinomycetes</taxon>
        <taxon>Pseudonocardiales</taxon>
        <taxon>Pseudonocardiaceae</taxon>
        <taxon>Saccharopolyspora</taxon>
    </lineage>
</organism>
<dbReference type="PANTHER" id="PTHR43441:SF10">
    <property type="entry name" value="ACETYLTRANSFERASE"/>
    <property type="match status" value="1"/>
</dbReference>
<keyword evidence="2" id="KW-0808">Transferase</keyword>
<proteinExistence type="predicted"/>
<dbReference type="Proteomes" id="UP000198852">
    <property type="component" value="Unassembled WGS sequence"/>
</dbReference>